<dbReference type="Proteomes" id="UP000799439">
    <property type="component" value="Unassembled WGS sequence"/>
</dbReference>
<dbReference type="OrthoDB" id="4682787at2759"/>
<sequence length="361" mass="39751">MGLSFFNSTILEGPLGYTLVESTDKLRGSTYGVLILCIILLPLSWLALALRVFTRTRLIKAFACDDYAMAFTVVFFTLFASYVIRSCVIVFENLGPIAAGQTPPLAFVTDMYISTTCWYCATMIALKISLGWFFQKIFDSKRAYWWTILVCTIILTLAGIASIMMTALYPCDLATYFFPGLKECVNSRNIKAWVDVAQVWTVLSMVSDLLYAVLSIVAIARIQLSAKKKVTAILLCTVGTMAGTASVARFIMLTDPVKGYSIFGQDILNLQVLVIEPGLGIIAACAATLRPMLREYRQWRERRRDLSGAIEGSSLDRGGSTLVVRSRPDVISELELGEPLKIFATEAGKSQIGMVIQVKAG</sequence>
<dbReference type="PANTHER" id="PTHR33048:SF47">
    <property type="entry name" value="INTEGRAL MEMBRANE PROTEIN-RELATED"/>
    <property type="match status" value="1"/>
</dbReference>
<comment type="similarity">
    <text evidence="5">Belongs to the SAT4 family.</text>
</comment>
<evidence type="ECO:0000256" key="6">
    <source>
        <dbReference type="SAM" id="Phobius"/>
    </source>
</evidence>
<accession>A0A9P4MEY5</accession>
<comment type="subcellular location">
    <subcellularLocation>
        <location evidence="1">Membrane</location>
        <topology evidence="1">Multi-pass membrane protein</topology>
    </subcellularLocation>
</comment>
<dbReference type="InterPro" id="IPR052337">
    <property type="entry name" value="SAT4-like"/>
</dbReference>
<evidence type="ECO:0000256" key="1">
    <source>
        <dbReference type="ARBA" id="ARBA00004141"/>
    </source>
</evidence>
<dbReference type="InterPro" id="IPR049326">
    <property type="entry name" value="Rhodopsin_dom_fungi"/>
</dbReference>
<dbReference type="EMBL" id="ML996087">
    <property type="protein sequence ID" value="KAF2151755.1"/>
    <property type="molecule type" value="Genomic_DNA"/>
</dbReference>
<evidence type="ECO:0000313" key="9">
    <source>
        <dbReference type="Proteomes" id="UP000799439"/>
    </source>
</evidence>
<comment type="caution">
    <text evidence="8">The sequence shown here is derived from an EMBL/GenBank/DDBJ whole genome shotgun (WGS) entry which is preliminary data.</text>
</comment>
<proteinExistence type="inferred from homology"/>
<feature type="transmembrane region" description="Helical" evidence="6">
    <location>
        <begin position="66"/>
        <end position="91"/>
    </location>
</feature>
<keyword evidence="2 6" id="KW-0812">Transmembrane</keyword>
<feature type="transmembrane region" description="Helical" evidence="6">
    <location>
        <begin position="31"/>
        <end position="54"/>
    </location>
</feature>
<name>A0A9P4MEY5_9PEZI</name>
<dbReference type="AlphaFoldDB" id="A0A9P4MEY5"/>
<keyword evidence="4 6" id="KW-0472">Membrane</keyword>
<feature type="domain" description="Rhodopsin" evidence="7">
    <location>
        <begin position="50"/>
        <end position="294"/>
    </location>
</feature>
<keyword evidence="9" id="KW-1185">Reference proteome</keyword>
<protein>
    <recommendedName>
        <fullName evidence="7">Rhodopsin domain-containing protein</fullName>
    </recommendedName>
</protein>
<reference evidence="8" key="1">
    <citation type="journal article" date="2020" name="Stud. Mycol.">
        <title>101 Dothideomycetes genomes: a test case for predicting lifestyles and emergence of pathogens.</title>
        <authorList>
            <person name="Haridas S."/>
            <person name="Albert R."/>
            <person name="Binder M."/>
            <person name="Bloem J."/>
            <person name="Labutti K."/>
            <person name="Salamov A."/>
            <person name="Andreopoulos B."/>
            <person name="Baker S."/>
            <person name="Barry K."/>
            <person name="Bills G."/>
            <person name="Bluhm B."/>
            <person name="Cannon C."/>
            <person name="Castanera R."/>
            <person name="Culley D."/>
            <person name="Daum C."/>
            <person name="Ezra D."/>
            <person name="Gonzalez J."/>
            <person name="Henrissat B."/>
            <person name="Kuo A."/>
            <person name="Liang C."/>
            <person name="Lipzen A."/>
            <person name="Lutzoni F."/>
            <person name="Magnuson J."/>
            <person name="Mondo S."/>
            <person name="Nolan M."/>
            <person name="Ohm R."/>
            <person name="Pangilinan J."/>
            <person name="Park H.-J."/>
            <person name="Ramirez L."/>
            <person name="Alfaro M."/>
            <person name="Sun H."/>
            <person name="Tritt A."/>
            <person name="Yoshinaga Y."/>
            <person name="Zwiers L.-H."/>
            <person name="Turgeon B."/>
            <person name="Goodwin S."/>
            <person name="Spatafora J."/>
            <person name="Crous P."/>
            <person name="Grigoriev I."/>
        </authorList>
    </citation>
    <scope>NUCLEOTIDE SEQUENCE</scope>
    <source>
        <strain evidence="8">CBS 260.36</strain>
    </source>
</reference>
<dbReference type="PANTHER" id="PTHR33048">
    <property type="entry name" value="PTH11-LIKE INTEGRAL MEMBRANE PROTEIN (AFU_ORTHOLOGUE AFUA_5G11245)"/>
    <property type="match status" value="1"/>
</dbReference>
<dbReference type="Pfam" id="PF20684">
    <property type="entry name" value="Fung_rhodopsin"/>
    <property type="match status" value="1"/>
</dbReference>
<keyword evidence="3 6" id="KW-1133">Transmembrane helix</keyword>
<feature type="transmembrane region" description="Helical" evidence="6">
    <location>
        <begin position="272"/>
        <end position="293"/>
    </location>
</feature>
<evidence type="ECO:0000256" key="3">
    <source>
        <dbReference type="ARBA" id="ARBA00022989"/>
    </source>
</evidence>
<evidence type="ECO:0000313" key="8">
    <source>
        <dbReference type="EMBL" id="KAF2151755.1"/>
    </source>
</evidence>
<evidence type="ECO:0000256" key="4">
    <source>
        <dbReference type="ARBA" id="ARBA00023136"/>
    </source>
</evidence>
<feature type="transmembrane region" description="Helical" evidence="6">
    <location>
        <begin position="111"/>
        <end position="134"/>
    </location>
</feature>
<feature type="transmembrane region" description="Helical" evidence="6">
    <location>
        <begin position="232"/>
        <end position="252"/>
    </location>
</feature>
<evidence type="ECO:0000256" key="5">
    <source>
        <dbReference type="ARBA" id="ARBA00038359"/>
    </source>
</evidence>
<feature type="transmembrane region" description="Helical" evidence="6">
    <location>
        <begin position="146"/>
        <end position="169"/>
    </location>
</feature>
<feature type="transmembrane region" description="Helical" evidence="6">
    <location>
        <begin position="197"/>
        <end position="220"/>
    </location>
</feature>
<organism evidence="8 9">
    <name type="scientific">Myriangium duriaei CBS 260.36</name>
    <dbReference type="NCBI Taxonomy" id="1168546"/>
    <lineage>
        <taxon>Eukaryota</taxon>
        <taxon>Fungi</taxon>
        <taxon>Dikarya</taxon>
        <taxon>Ascomycota</taxon>
        <taxon>Pezizomycotina</taxon>
        <taxon>Dothideomycetes</taxon>
        <taxon>Dothideomycetidae</taxon>
        <taxon>Myriangiales</taxon>
        <taxon>Myriangiaceae</taxon>
        <taxon>Myriangium</taxon>
    </lineage>
</organism>
<evidence type="ECO:0000256" key="2">
    <source>
        <dbReference type="ARBA" id="ARBA00022692"/>
    </source>
</evidence>
<dbReference type="GO" id="GO:0016020">
    <property type="term" value="C:membrane"/>
    <property type="evidence" value="ECO:0007669"/>
    <property type="project" value="UniProtKB-SubCell"/>
</dbReference>
<evidence type="ECO:0000259" key="7">
    <source>
        <dbReference type="Pfam" id="PF20684"/>
    </source>
</evidence>
<gene>
    <name evidence="8" type="ORF">K461DRAFT_321931</name>
</gene>